<dbReference type="RefSeq" id="WP_165786221.1">
    <property type="nucleotide sequence ID" value="NZ_PTIW01000014.1"/>
</dbReference>
<protein>
    <submittedName>
        <fullName evidence="1">Uncharacterized protein</fullName>
    </submittedName>
</protein>
<dbReference type="Proteomes" id="UP000239861">
    <property type="component" value="Unassembled WGS sequence"/>
</dbReference>
<proteinExistence type="predicted"/>
<dbReference type="EMBL" id="PTIW01000014">
    <property type="protein sequence ID" value="PPK60922.1"/>
    <property type="molecule type" value="Genomic_DNA"/>
</dbReference>
<dbReference type="AlphaFoldDB" id="A0AB36ZUK0"/>
<name>A0AB36ZUK0_9BACT</name>
<accession>A0AB36ZUK0</accession>
<gene>
    <name evidence="1" type="ORF">B0F89_1141</name>
</gene>
<organism evidence="1 2">
    <name type="scientific">Malaciobacter marinus</name>
    <dbReference type="NCBI Taxonomy" id="505249"/>
    <lineage>
        <taxon>Bacteria</taxon>
        <taxon>Pseudomonadati</taxon>
        <taxon>Campylobacterota</taxon>
        <taxon>Epsilonproteobacteria</taxon>
        <taxon>Campylobacterales</taxon>
        <taxon>Arcobacteraceae</taxon>
        <taxon>Malaciobacter</taxon>
    </lineage>
</organism>
<reference evidence="1 2" key="1">
    <citation type="submission" date="2018-02" db="EMBL/GenBank/DDBJ databases">
        <title>Subsurface microbial communities from deep shales in Ohio and West Virginia, USA.</title>
        <authorList>
            <person name="Wrighton K."/>
        </authorList>
    </citation>
    <scope>NUCLEOTIDE SEQUENCE [LARGE SCALE GENOMIC DNA]</scope>
    <source>
        <strain evidence="1 2">MARC-MIP3H16</strain>
    </source>
</reference>
<evidence type="ECO:0000313" key="2">
    <source>
        <dbReference type="Proteomes" id="UP000239861"/>
    </source>
</evidence>
<evidence type="ECO:0000313" key="1">
    <source>
        <dbReference type="EMBL" id="PPK60922.1"/>
    </source>
</evidence>
<sequence>MNKEFLKRNLCISLSSFLLTGELLFAQESTKLDEVNIIENAISNYQSHLQIIKNNP</sequence>
<comment type="caution">
    <text evidence="1">The sequence shown here is derived from an EMBL/GenBank/DDBJ whole genome shotgun (WGS) entry which is preliminary data.</text>
</comment>